<dbReference type="InterPro" id="IPR007845">
    <property type="entry name" value="HemS/ChuX_dom"/>
</dbReference>
<accession>Q2SB50</accession>
<dbReference type="CDD" id="cd16831">
    <property type="entry name" value="HemS-like_C"/>
    <property type="match status" value="1"/>
</dbReference>
<dbReference type="STRING" id="349521.HCH_05460"/>
<dbReference type="Proteomes" id="UP000000238">
    <property type="component" value="Chromosome"/>
</dbReference>
<protein>
    <submittedName>
        <fullName evidence="2">Putative heme degradation protein</fullName>
    </submittedName>
</protein>
<evidence type="ECO:0000313" key="3">
    <source>
        <dbReference type="Proteomes" id="UP000000238"/>
    </source>
</evidence>
<dbReference type="Gene3D" id="3.40.1570.10">
    <property type="entry name" value="HemS/ChuS/ChuX like domains"/>
    <property type="match status" value="2"/>
</dbReference>
<evidence type="ECO:0000259" key="1">
    <source>
        <dbReference type="Pfam" id="PF05171"/>
    </source>
</evidence>
<dbReference type="SUPFAM" id="SSF144064">
    <property type="entry name" value="Heme iron utilization protein-like"/>
    <property type="match status" value="1"/>
</dbReference>
<dbReference type="CDD" id="cd16830">
    <property type="entry name" value="HemS-like_N"/>
    <property type="match status" value="1"/>
</dbReference>
<evidence type="ECO:0000313" key="2">
    <source>
        <dbReference type="EMBL" id="ABC32124.1"/>
    </source>
</evidence>
<name>Q2SB50_HAHCH</name>
<dbReference type="InterPro" id="IPR053733">
    <property type="entry name" value="Heme_Transport_Util_sf"/>
</dbReference>
<feature type="domain" description="Haemin-degrading HemS/ChuX" evidence="1">
    <location>
        <begin position="44"/>
        <end position="171"/>
    </location>
</feature>
<proteinExistence type="predicted"/>
<dbReference type="HOGENOM" id="CLU_034543_0_0_6"/>
<keyword evidence="3" id="KW-1185">Reference proteome</keyword>
<dbReference type="EMBL" id="CP000155">
    <property type="protein sequence ID" value="ABC32124.1"/>
    <property type="molecule type" value="Genomic_DNA"/>
</dbReference>
<dbReference type="KEGG" id="hch:HCH_05460"/>
<sequence length="359" mass="40506">MTAQAVLNRDEALRQPVEGLKESWTQMRREQPRLRIRNAAEQLGVSELALLLTQMEQHVQPLAGDFAEMLTSIESVGRVMALTRNDQAVHERHGVYHDFKANAAGVMGLCLGDIDLRVFFKHWRYAYAVTEGPSEQVRRSIQFFDASGTATHKIYATEHTDMAAWDQWINAHLAVDAELFFVPEAKTPPRYPNAGKVTEADVRQPWSELKDVHHFNAMLSKLGVDRLEALQLAGQEYAHRLPTDAMEQALRFAANCQLEIMAFVGNDGVVQIHTGTVNKLLRTGPWFNVLDPDFNLHLNTEQLASCWAVRRPTSDGVVTSLECFNHDRKLVLTLFGARKPGKPELTEWRELVASVENLS</sequence>
<dbReference type="GO" id="GO:0006826">
    <property type="term" value="P:iron ion transport"/>
    <property type="evidence" value="ECO:0007669"/>
    <property type="project" value="InterPro"/>
</dbReference>
<dbReference type="Pfam" id="PF05171">
    <property type="entry name" value="HemS"/>
    <property type="match status" value="2"/>
</dbReference>
<organism evidence="2 3">
    <name type="scientific">Hahella chejuensis (strain KCTC 2396)</name>
    <dbReference type="NCBI Taxonomy" id="349521"/>
    <lineage>
        <taxon>Bacteria</taxon>
        <taxon>Pseudomonadati</taxon>
        <taxon>Pseudomonadota</taxon>
        <taxon>Gammaproteobacteria</taxon>
        <taxon>Oceanospirillales</taxon>
        <taxon>Hahellaceae</taxon>
        <taxon>Hahella</taxon>
    </lineage>
</organism>
<reference evidence="2 3" key="1">
    <citation type="journal article" date="2005" name="Nucleic Acids Res.">
        <title>Genomic blueprint of Hahella chejuensis, a marine microbe producing an algicidal agent.</title>
        <authorList>
            <person name="Jeong H."/>
            <person name="Yim J.H."/>
            <person name="Lee C."/>
            <person name="Choi S.-H."/>
            <person name="Park Y.K."/>
            <person name="Yoon S.H."/>
            <person name="Hur C.-G."/>
            <person name="Kang H.-Y."/>
            <person name="Kim D."/>
            <person name="Lee H.H."/>
            <person name="Park K.H."/>
            <person name="Park S.-H."/>
            <person name="Park H.-S."/>
            <person name="Lee H.K."/>
            <person name="Oh T.K."/>
            <person name="Kim J.F."/>
        </authorList>
    </citation>
    <scope>NUCLEOTIDE SEQUENCE [LARGE SCALE GENOMIC DNA]</scope>
    <source>
        <strain evidence="2 3">KCTC 2396</strain>
    </source>
</reference>
<dbReference type="RefSeq" id="WP_011399188.1">
    <property type="nucleotide sequence ID" value="NC_007645.1"/>
</dbReference>
<dbReference type="eggNOG" id="COG3720">
    <property type="taxonomic scope" value="Bacteria"/>
</dbReference>
<gene>
    <name evidence="2" type="ordered locus">HCH_05460</name>
</gene>
<dbReference type="AlphaFoldDB" id="Q2SB50"/>
<feature type="domain" description="Haemin-degrading HemS/ChuX" evidence="1">
    <location>
        <begin position="223"/>
        <end position="354"/>
    </location>
</feature>
<dbReference type="OrthoDB" id="316630at2"/>